<sequence length="223" mass="24254">MHWALLALFEVSLAVEKGCHCKADNRKMDCIRRPQPLVDNGRPLGVSHPPLHISPRNEAMTTSRQPVGSIFNLSLRKGASRRLWRLTARRDPPSLETRSAGKERSLAWRRATVLVGTSSCLKSLIGNRNGLRRDYERRGATSCREPKGEGGLAPVDTGRSIQGREGEGACSLTTGDQPARHPWSVSLLETLTLLRPPTSTVGDDRSFALAPVGLAAQCAETSA</sequence>
<evidence type="ECO:0000313" key="3">
    <source>
        <dbReference type="WBParaSite" id="TMUE_1000002811.1"/>
    </source>
</evidence>
<dbReference type="Proteomes" id="UP000046395">
    <property type="component" value="Unassembled WGS sequence"/>
</dbReference>
<evidence type="ECO:0000313" key="2">
    <source>
        <dbReference type="Proteomes" id="UP000046395"/>
    </source>
</evidence>
<keyword evidence="2" id="KW-1185">Reference proteome</keyword>
<accession>A0A5S6Q696</accession>
<feature type="compositionally biased region" description="Basic and acidic residues" evidence="1">
    <location>
        <begin position="138"/>
        <end position="148"/>
    </location>
</feature>
<proteinExistence type="predicted"/>
<name>A0A5S6Q696_TRIMR</name>
<organism evidence="2 3">
    <name type="scientific">Trichuris muris</name>
    <name type="common">Mouse whipworm</name>
    <dbReference type="NCBI Taxonomy" id="70415"/>
    <lineage>
        <taxon>Eukaryota</taxon>
        <taxon>Metazoa</taxon>
        <taxon>Ecdysozoa</taxon>
        <taxon>Nematoda</taxon>
        <taxon>Enoplea</taxon>
        <taxon>Dorylaimia</taxon>
        <taxon>Trichinellida</taxon>
        <taxon>Trichuridae</taxon>
        <taxon>Trichuris</taxon>
    </lineage>
</organism>
<feature type="region of interest" description="Disordered" evidence="1">
    <location>
        <begin position="138"/>
        <end position="176"/>
    </location>
</feature>
<evidence type="ECO:0000256" key="1">
    <source>
        <dbReference type="SAM" id="MobiDB-lite"/>
    </source>
</evidence>
<protein>
    <submittedName>
        <fullName evidence="3">Secreted protein</fullName>
    </submittedName>
</protein>
<dbReference type="WBParaSite" id="TMUE_1000002811.1">
    <property type="protein sequence ID" value="TMUE_1000002811.1"/>
    <property type="gene ID" value="WBGene00298496"/>
</dbReference>
<dbReference type="AlphaFoldDB" id="A0A5S6Q696"/>
<reference evidence="3" key="1">
    <citation type="submission" date="2019-12" db="UniProtKB">
        <authorList>
            <consortium name="WormBaseParasite"/>
        </authorList>
    </citation>
    <scope>IDENTIFICATION</scope>
</reference>